<feature type="region of interest" description="Disordered" evidence="1">
    <location>
        <begin position="1"/>
        <end position="111"/>
    </location>
</feature>
<dbReference type="AlphaFoldDB" id="A0AA87ZTA7"/>
<proteinExistence type="predicted"/>
<dbReference type="EMBL" id="BTGU01000015">
    <property type="protein sequence ID" value="GMN43154.1"/>
    <property type="molecule type" value="Genomic_DNA"/>
</dbReference>
<evidence type="ECO:0000313" key="3">
    <source>
        <dbReference type="Proteomes" id="UP001187192"/>
    </source>
</evidence>
<accession>A0AA87ZTA7</accession>
<name>A0AA87ZTA7_FICCA</name>
<keyword evidence="3" id="KW-1185">Reference proteome</keyword>
<feature type="compositionally biased region" description="Gly residues" evidence="1">
    <location>
        <begin position="58"/>
        <end position="85"/>
    </location>
</feature>
<organism evidence="2 3">
    <name type="scientific">Ficus carica</name>
    <name type="common">Common fig</name>
    <dbReference type="NCBI Taxonomy" id="3494"/>
    <lineage>
        <taxon>Eukaryota</taxon>
        <taxon>Viridiplantae</taxon>
        <taxon>Streptophyta</taxon>
        <taxon>Embryophyta</taxon>
        <taxon>Tracheophyta</taxon>
        <taxon>Spermatophyta</taxon>
        <taxon>Magnoliopsida</taxon>
        <taxon>eudicotyledons</taxon>
        <taxon>Gunneridae</taxon>
        <taxon>Pentapetalae</taxon>
        <taxon>rosids</taxon>
        <taxon>fabids</taxon>
        <taxon>Rosales</taxon>
        <taxon>Moraceae</taxon>
        <taxon>Ficeae</taxon>
        <taxon>Ficus</taxon>
    </lineage>
</organism>
<evidence type="ECO:0000313" key="2">
    <source>
        <dbReference type="EMBL" id="GMN43154.1"/>
    </source>
</evidence>
<comment type="caution">
    <text evidence="2">The sequence shown here is derived from an EMBL/GenBank/DDBJ whole genome shotgun (WGS) entry which is preliminary data.</text>
</comment>
<reference evidence="2" key="1">
    <citation type="submission" date="2023-07" db="EMBL/GenBank/DDBJ databases">
        <title>draft genome sequence of fig (Ficus carica).</title>
        <authorList>
            <person name="Takahashi T."/>
            <person name="Nishimura K."/>
        </authorList>
    </citation>
    <scope>NUCLEOTIDE SEQUENCE</scope>
</reference>
<protein>
    <submittedName>
        <fullName evidence="2">Uncharacterized protein</fullName>
    </submittedName>
</protein>
<evidence type="ECO:0000256" key="1">
    <source>
        <dbReference type="SAM" id="MobiDB-lite"/>
    </source>
</evidence>
<dbReference type="Proteomes" id="UP001187192">
    <property type="component" value="Unassembled WGS sequence"/>
</dbReference>
<gene>
    <name evidence="2" type="ORF">TIFTF001_012361</name>
</gene>
<dbReference type="Gramene" id="FCD_00024922-RA">
    <property type="protein sequence ID" value="FCD_00024922-RA:cds"/>
    <property type="gene ID" value="FCD_00024922"/>
</dbReference>
<sequence length="148" mass="15041">MGPPENPDPTGKPQAGPVAVGRDVEADIQAAGVGSAADDGSEGAELGQTRVGLRAVGSGPGREQGNGGPEGSPGGRAAEGGGGGVRVSAPGRHNHPLPVLRVRAGPDPDRRRLRWPEADVEAPLLIYGCVVPLPPFPLWLIDDDDNDV</sequence>
<dbReference type="Gramene" id="FCD_00031448-RA">
    <property type="protein sequence ID" value="FCD_00031448-RA:cds"/>
    <property type="gene ID" value="FCD_00031448"/>
</dbReference>